<comment type="caution">
    <text evidence="1">The sequence shown here is derived from an EMBL/GenBank/DDBJ whole genome shotgun (WGS) entry which is preliminary data.</text>
</comment>
<reference evidence="1" key="1">
    <citation type="submission" date="2019-03" db="EMBL/GenBank/DDBJ databases">
        <title>Single cell metagenomics reveals metabolic interactions within the superorganism composed of flagellate Streblomastix strix and complex community of Bacteroidetes bacteria on its surface.</title>
        <authorList>
            <person name="Treitli S.C."/>
            <person name="Kolisko M."/>
            <person name="Husnik F."/>
            <person name="Keeling P."/>
            <person name="Hampl V."/>
        </authorList>
    </citation>
    <scope>NUCLEOTIDE SEQUENCE</scope>
    <source>
        <strain evidence="1">STM</strain>
    </source>
</reference>
<evidence type="ECO:0000313" key="1">
    <source>
        <dbReference type="EMBL" id="KAA6304833.1"/>
    </source>
</evidence>
<protein>
    <submittedName>
        <fullName evidence="1">Uncharacterized protein</fullName>
    </submittedName>
</protein>
<accession>A0A5J4P8I9</accession>
<feature type="non-terminal residue" evidence="1">
    <location>
        <position position="85"/>
    </location>
</feature>
<sequence>MKIPYIRQKITVIITEKLSQAIGTELSVEGLHVGFLLNRITFDNVLLKDKSDKDLLKVSRLSVKFEVMAALRGKISLSNVQLFGF</sequence>
<organism evidence="1">
    <name type="scientific">termite gut metagenome</name>
    <dbReference type="NCBI Taxonomy" id="433724"/>
    <lineage>
        <taxon>unclassified sequences</taxon>
        <taxon>metagenomes</taxon>
        <taxon>organismal metagenomes</taxon>
    </lineage>
</organism>
<dbReference type="AlphaFoldDB" id="A0A5J4P8I9"/>
<gene>
    <name evidence="1" type="ORF">EZS27_043516</name>
</gene>
<name>A0A5J4P8I9_9ZZZZ</name>
<dbReference type="EMBL" id="SNRY01011191">
    <property type="protein sequence ID" value="KAA6304833.1"/>
    <property type="molecule type" value="Genomic_DNA"/>
</dbReference>
<proteinExistence type="predicted"/>